<evidence type="ECO:0000313" key="1">
    <source>
        <dbReference type="EMBL" id="QCW18468.1"/>
    </source>
</evidence>
<dbReference type="EMBL" id="MK778457">
    <property type="protein sequence ID" value="QCW18468.1"/>
    <property type="molecule type" value="Genomic_DNA"/>
</dbReference>
<evidence type="ECO:0000313" key="2">
    <source>
        <dbReference type="Proteomes" id="UP000306677"/>
    </source>
</evidence>
<keyword evidence="2" id="KW-1185">Reference proteome</keyword>
<gene>
    <name evidence="1" type="ORF">vBEcoSW011D_19</name>
</gene>
<dbReference type="Proteomes" id="UP000306677">
    <property type="component" value="Segment"/>
</dbReference>
<protein>
    <submittedName>
        <fullName evidence="1">Uncharacterized protein</fullName>
    </submittedName>
</protein>
<name>A0A4Y5NVR7_9CAUD</name>
<accession>A0A4Y5NVR7</accession>
<proteinExistence type="predicted"/>
<organism evidence="1 2">
    <name type="scientific">Escherichia phage vB_EcoS_W011D</name>
    <dbReference type="NCBI Taxonomy" id="2575323"/>
    <lineage>
        <taxon>Viruses</taxon>
        <taxon>Duplodnaviria</taxon>
        <taxon>Heunggongvirae</taxon>
        <taxon>Uroviricota</taxon>
        <taxon>Caudoviricetes</taxon>
        <taxon>Drexlerviridae</taxon>
        <taxon>Tempevirinae</taxon>
        <taxon>Changchunvirus</taxon>
        <taxon>Changchunvirus W011D</taxon>
    </lineage>
</organism>
<reference evidence="1 2" key="1">
    <citation type="submission" date="2019-04" db="EMBL/GenBank/DDBJ databases">
        <authorList>
            <person name="Wang X."/>
        </authorList>
    </citation>
    <scope>NUCLEOTIDE SEQUENCE [LARGE SCALE GENOMIC DNA]</scope>
</reference>
<sequence length="70" mass="7784">MVSDKPEAVKIRTDYDGSPWIQAGKVYDATLEKSGKFAGCYKADGELGSPFYTRLKSSVHLIGKDWEIVE</sequence>